<dbReference type="Proteomes" id="UP001054945">
    <property type="component" value="Unassembled WGS sequence"/>
</dbReference>
<dbReference type="AlphaFoldDB" id="A0AAV4XTI6"/>
<reference evidence="1 2" key="1">
    <citation type="submission" date="2021-06" db="EMBL/GenBank/DDBJ databases">
        <title>Caerostris extrusa draft genome.</title>
        <authorList>
            <person name="Kono N."/>
            <person name="Arakawa K."/>
        </authorList>
    </citation>
    <scope>NUCLEOTIDE SEQUENCE [LARGE SCALE GENOMIC DNA]</scope>
</reference>
<gene>
    <name evidence="1" type="ORF">CEXT_301101</name>
</gene>
<accession>A0AAV4XTI6</accession>
<evidence type="ECO:0000313" key="2">
    <source>
        <dbReference type="Proteomes" id="UP001054945"/>
    </source>
</evidence>
<protein>
    <submittedName>
        <fullName evidence="1">Uncharacterized protein</fullName>
    </submittedName>
</protein>
<name>A0AAV4XTI6_CAEEX</name>
<sequence>MDDIYGKIFEYYFEKLNQDCFLYSKRDFTAFVLTKSFKFCRSPSFYNFLLVCLFMCCLLESQPECLLLVQIMAKCHHIVFKKQHADFFMANGGLIEMRKYLDEIKREDLRSFIARHANSEIPTFTILNTSSKEFDEYDFMDFDIGDSEL</sequence>
<proteinExistence type="predicted"/>
<organism evidence="1 2">
    <name type="scientific">Caerostris extrusa</name>
    <name type="common">Bark spider</name>
    <name type="synonym">Caerostris bankana</name>
    <dbReference type="NCBI Taxonomy" id="172846"/>
    <lineage>
        <taxon>Eukaryota</taxon>
        <taxon>Metazoa</taxon>
        <taxon>Ecdysozoa</taxon>
        <taxon>Arthropoda</taxon>
        <taxon>Chelicerata</taxon>
        <taxon>Arachnida</taxon>
        <taxon>Araneae</taxon>
        <taxon>Araneomorphae</taxon>
        <taxon>Entelegynae</taxon>
        <taxon>Araneoidea</taxon>
        <taxon>Araneidae</taxon>
        <taxon>Caerostris</taxon>
    </lineage>
</organism>
<dbReference type="EMBL" id="BPLR01018303">
    <property type="protein sequence ID" value="GIY98515.1"/>
    <property type="molecule type" value="Genomic_DNA"/>
</dbReference>
<evidence type="ECO:0000313" key="1">
    <source>
        <dbReference type="EMBL" id="GIY98515.1"/>
    </source>
</evidence>
<comment type="caution">
    <text evidence="1">The sequence shown here is derived from an EMBL/GenBank/DDBJ whole genome shotgun (WGS) entry which is preliminary data.</text>
</comment>
<keyword evidence="2" id="KW-1185">Reference proteome</keyword>